<evidence type="ECO:0000256" key="3">
    <source>
        <dbReference type="ARBA" id="ARBA00022729"/>
    </source>
</evidence>
<evidence type="ECO:0000313" key="11">
    <source>
        <dbReference type="Proteomes" id="UP000246991"/>
    </source>
</evidence>
<comment type="similarity">
    <text evidence="1 6 7">Belongs to the peptidase S8 family.</text>
</comment>
<dbReference type="PANTHER" id="PTHR43806:SF11">
    <property type="entry name" value="CEREVISIN-RELATED"/>
    <property type="match status" value="1"/>
</dbReference>
<dbReference type="InterPro" id="IPR010259">
    <property type="entry name" value="S8pro/Inhibitor_I9"/>
</dbReference>
<keyword evidence="4 6" id="KW-0378">Hydrolase</keyword>
<dbReference type="OrthoDB" id="206201at2759"/>
<feature type="domain" description="Peptidase S8/S53" evidence="8">
    <location>
        <begin position="139"/>
        <end position="372"/>
    </location>
</feature>
<comment type="caution">
    <text evidence="10">The sequence shown here is derived from an EMBL/GenBank/DDBJ whole genome shotgun (WGS) entry which is preliminary data.</text>
</comment>
<keyword evidence="3" id="KW-0732">Signal</keyword>
<dbReference type="PROSITE" id="PS00136">
    <property type="entry name" value="SUBTILASE_ASP"/>
    <property type="match status" value="1"/>
</dbReference>
<sequence>MSEHIIPNQYIIVFKPEVPQARCQEHCQWATELHTQRVGARSADSEEPETSGVLHHYNFPTWNGYAGSFDEGSRNEIESREEVDFIEPDYKVYTKALVTQNDVPSWGLARISHNEKLTPSTRTTYTYDSSAGEGTRAYVIDTGILVDHEDFGGRATFGHNAVRGSANTDRNGHGTHVAATIGGTKFGVAKKTTLIGVKVLGDNGQGSNSGVIAGLQWVADNAEADGVINKSVANMSLGGQNSRAMNSSVAAVVRMGMMVCAAAGNENEPADTSSPGSEPTVITVGAIDDQDAEADFSNYGKLVDILAPGRSITSAWIDANGGTSLNKTRTINGTSMATPHVTGLAAYLIAEEGLSGSTAVTNRIKALAAKNSRQVADRKAGSPNLIAYNGAASSK</sequence>
<dbReference type="SUPFAM" id="SSF52743">
    <property type="entry name" value="Subtilisin-like"/>
    <property type="match status" value="1"/>
</dbReference>
<protein>
    <submittedName>
        <fullName evidence="10">Subtilisin-like protein</fullName>
    </submittedName>
</protein>
<dbReference type="STRING" id="42249.A0A317SI81"/>
<dbReference type="PROSITE" id="PS51892">
    <property type="entry name" value="SUBTILASE"/>
    <property type="match status" value="1"/>
</dbReference>
<gene>
    <name evidence="10" type="ORF">C7212DRAFT_359107</name>
</gene>
<dbReference type="InterPro" id="IPR023827">
    <property type="entry name" value="Peptidase_S8_Asp-AS"/>
</dbReference>
<feature type="domain" description="Inhibitor I9" evidence="9">
    <location>
        <begin position="9"/>
        <end position="94"/>
    </location>
</feature>
<dbReference type="InterPro" id="IPR050131">
    <property type="entry name" value="Peptidase_S8_subtilisin-like"/>
</dbReference>
<dbReference type="PANTHER" id="PTHR43806">
    <property type="entry name" value="PEPTIDASE S8"/>
    <property type="match status" value="1"/>
</dbReference>
<evidence type="ECO:0000256" key="4">
    <source>
        <dbReference type="ARBA" id="ARBA00022801"/>
    </source>
</evidence>
<dbReference type="EMBL" id="PYWC01000065">
    <property type="protein sequence ID" value="PWW74204.1"/>
    <property type="molecule type" value="Genomic_DNA"/>
</dbReference>
<feature type="active site" description="Charge relay system" evidence="6">
    <location>
        <position position="335"/>
    </location>
</feature>
<evidence type="ECO:0000256" key="1">
    <source>
        <dbReference type="ARBA" id="ARBA00011073"/>
    </source>
</evidence>
<dbReference type="GO" id="GO:0006508">
    <property type="term" value="P:proteolysis"/>
    <property type="evidence" value="ECO:0007669"/>
    <property type="project" value="UniProtKB-KW"/>
</dbReference>
<dbReference type="Proteomes" id="UP000246991">
    <property type="component" value="Unassembled WGS sequence"/>
</dbReference>
<dbReference type="InterPro" id="IPR000209">
    <property type="entry name" value="Peptidase_S8/S53_dom"/>
</dbReference>
<dbReference type="GO" id="GO:0004252">
    <property type="term" value="F:serine-type endopeptidase activity"/>
    <property type="evidence" value="ECO:0007669"/>
    <property type="project" value="UniProtKB-UniRule"/>
</dbReference>
<accession>A0A317SI81</accession>
<evidence type="ECO:0000256" key="6">
    <source>
        <dbReference type="PROSITE-ProRule" id="PRU01240"/>
    </source>
</evidence>
<dbReference type="AlphaFoldDB" id="A0A317SI81"/>
<dbReference type="SUPFAM" id="SSF54897">
    <property type="entry name" value="Protease propeptides/inhibitors"/>
    <property type="match status" value="1"/>
</dbReference>
<evidence type="ECO:0000259" key="9">
    <source>
        <dbReference type="Pfam" id="PF05922"/>
    </source>
</evidence>
<name>A0A317SI81_9PEZI</name>
<dbReference type="Pfam" id="PF00082">
    <property type="entry name" value="Peptidase_S8"/>
    <property type="match status" value="1"/>
</dbReference>
<feature type="active site" description="Charge relay system" evidence="6">
    <location>
        <position position="173"/>
    </location>
</feature>
<dbReference type="Gene3D" id="3.30.70.80">
    <property type="entry name" value="Peptidase S8 propeptide/proteinase inhibitor I9"/>
    <property type="match status" value="1"/>
</dbReference>
<dbReference type="InterPro" id="IPR037045">
    <property type="entry name" value="S8pro/Inhibitor_I9_sf"/>
</dbReference>
<keyword evidence="11" id="KW-1185">Reference proteome</keyword>
<dbReference type="InterPro" id="IPR034193">
    <property type="entry name" value="PCSK9_ProteinaseK-like"/>
</dbReference>
<keyword evidence="2 6" id="KW-0645">Protease</keyword>
<dbReference type="CDD" id="cd04077">
    <property type="entry name" value="Peptidases_S8_PCSK9_ProteinaseK_like"/>
    <property type="match status" value="1"/>
</dbReference>
<evidence type="ECO:0000256" key="5">
    <source>
        <dbReference type="ARBA" id="ARBA00022825"/>
    </source>
</evidence>
<dbReference type="Pfam" id="PF05922">
    <property type="entry name" value="Inhibitor_I9"/>
    <property type="match status" value="1"/>
</dbReference>
<reference evidence="10 11" key="1">
    <citation type="submission" date="2018-03" db="EMBL/GenBank/DDBJ databases">
        <title>Genomes of Pezizomycetes fungi and the evolution of truffles.</title>
        <authorList>
            <person name="Murat C."/>
            <person name="Payen T."/>
            <person name="Noel B."/>
            <person name="Kuo A."/>
            <person name="Martin F.M."/>
        </authorList>
    </citation>
    <scope>NUCLEOTIDE SEQUENCE [LARGE SCALE GENOMIC DNA]</scope>
    <source>
        <strain evidence="10">091103-1</strain>
    </source>
</reference>
<organism evidence="10 11">
    <name type="scientific">Tuber magnatum</name>
    <name type="common">white Piedmont truffle</name>
    <dbReference type="NCBI Taxonomy" id="42249"/>
    <lineage>
        <taxon>Eukaryota</taxon>
        <taxon>Fungi</taxon>
        <taxon>Dikarya</taxon>
        <taxon>Ascomycota</taxon>
        <taxon>Pezizomycotina</taxon>
        <taxon>Pezizomycetes</taxon>
        <taxon>Pezizales</taxon>
        <taxon>Tuberaceae</taxon>
        <taxon>Tuber</taxon>
    </lineage>
</organism>
<dbReference type="InterPro" id="IPR023828">
    <property type="entry name" value="Peptidase_S8_Ser-AS"/>
</dbReference>
<dbReference type="FunFam" id="3.40.50.200:FF:000007">
    <property type="entry name" value="Subtilisin-like serine protease"/>
    <property type="match status" value="1"/>
</dbReference>
<dbReference type="PRINTS" id="PR00723">
    <property type="entry name" value="SUBTILISIN"/>
</dbReference>
<dbReference type="InterPro" id="IPR015500">
    <property type="entry name" value="Peptidase_S8_subtilisin-rel"/>
</dbReference>
<evidence type="ECO:0000256" key="7">
    <source>
        <dbReference type="RuleBase" id="RU003355"/>
    </source>
</evidence>
<evidence type="ECO:0000259" key="8">
    <source>
        <dbReference type="Pfam" id="PF00082"/>
    </source>
</evidence>
<dbReference type="PROSITE" id="PS00138">
    <property type="entry name" value="SUBTILASE_SER"/>
    <property type="match status" value="1"/>
</dbReference>
<feature type="active site" description="Charge relay system" evidence="6">
    <location>
        <position position="141"/>
    </location>
</feature>
<dbReference type="InterPro" id="IPR036852">
    <property type="entry name" value="Peptidase_S8/S53_dom_sf"/>
</dbReference>
<dbReference type="Gene3D" id="3.40.50.200">
    <property type="entry name" value="Peptidase S8/S53 domain"/>
    <property type="match status" value="1"/>
</dbReference>
<proteinExistence type="inferred from homology"/>
<keyword evidence="5 6" id="KW-0720">Serine protease</keyword>
<evidence type="ECO:0000256" key="2">
    <source>
        <dbReference type="ARBA" id="ARBA00022670"/>
    </source>
</evidence>
<evidence type="ECO:0000313" key="10">
    <source>
        <dbReference type="EMBL" id="PWW74204.1"/>
    </source>
</evidence>